<comment type="similarity">
    <text evidence="3">Belongs to the bacterial ribosomal protein bS16 family.</text>
</comment>
<evidence type="ECO:0000256" key="2">
    <source>
        <dbReference type="ARBA" id="ARBA00023274"/>
    </source>
</evidence>
<dbReference type="GO" id="GO:0005737">
    <property type="term" value="C:cytoplasm"/>
    <property type="evidence" value="ECO:0007669"/>
    <property type="project" value="UniProtKB-ARBA"/>
</dbReference>
<organism evidence="4">
    <name type="scientific">uncultured bacterium</name>
    <name type="common">gcode 4</name>
    <dbReference type="NCBI Taxonomy" id="1234023"/>
    <lineage>
        <taxon>Bacteria</taxon>
        <taxon>environmental samples</taxon>
    </lineage>
</organism>
<proteinExistence type="inferred from homology"/>
<dbReference type="HAMAP" id="MF_00385">
    <property type="entry name" value="Ribosomal_bS16"/>
    <property type="match status" value="1"/>
</dbReference>
<dbReference type="Gene3D" id="3.30.1320.10">
    <property type="match status" value="1"/>
</dbReference>
<dbReference type="Pfam" id="PF00886">
    <property type="entry name" value="Ribosomal_S16"/>
    <property type="match status" value="1"/>
</dbReference>
<accession>K2F7V2</accession>
<sequence>MLKIRLSRAGRKNLPFYRIVLTEAKKAPQHGYQKVLGFYNPITKELKIDSDEAQKHISNWAQYSDSLKKILERNK</sequence>
<keyword evidence="1 3" id="KW-0689">Ribosomal protein</keyword>
<evidence type="ECO:0000313" key="4">
    <source>
        <dbReference type="EMBL" id="EKE27236.1"/>
    </source>
</evidence>
<dbReference type="PANTHER" id="PTHR12919">
    <property type="entry name" value="30S RIBOSOMAL PROTEIN S16"/>
    <property type="match status" value="1"/>
</dbReference>
<dbReference type="GO" id="GO:0003735">
    <property type="term" value="F:structural constituent of ribosome"/>
    <property type="evidence" value="ECO:0007669"/>
    <property type="project" value="InterPro"/>
</dbReference>
<reference evidence="4" key="1">
    <citation type="journal article" date="2012" name="Science">
        <title>Fermentation, hydrogen, and sulfur metabolism in multiple uncultivated bacterial phyla.</title>
        <authorList>
            <person name="Wrighton K.C."/>
            <person name="Thomas B.C."/>
            <person name="Sharon I."/>
            <person name="Miller C.S."/>
            <person name="Castelle C.J."/>
            <person name="VerBerkmoes N.C."/>
            <person name="Wilkins M.J."/>
            <person name="Hettich R.L."/>
            <person name="Lipton M.S."/>
            <person name="Williams K.H."/>
            <person name="Long P.E."/>
            <person name="Banfield J.F."/>
        </authorList>
    </citation>
    <scope>NUCLEOTIDE SEQUENCE [LARGE SCALE GENOMIC DNA]</scope>
</reference>
<dbReference type="NCBIfam" id="TIGR00002">
    <property type="entry name" value="S16"/>
    <property type="match status" value="1"/>
</dbReference>
<gene>
    <name evidence="3" type="primary">rpsP</name>
    <name evidence="4" type="ORF">ACD_3C00237G0004</name>
</gene>
<dbReference type="SUPFAM" id="SSF54565">
    <property type="entry name" value="Ribosomal protein S16"/>
    <property type="match status" value="1"/>
</dbReference>
<dbReference type="GO" id="GO:0006412">
    <property type="term" value="P:translation"/>
    <property type="evidence" value="ECO:0007669"/>
    <property type="project" value="UniProtKB-UniRule"/>
</dbReference>
<comment type="caution">
    <text evidence="4">The sequence shown here is derived from an EMBL/GenBank/DDBJ whole genome shotgun (WGS) entry which is preliminary data.</text>
</comment>
<dbReference type="PROSITE" id="PS00732">
    <property type="entry name" value="RIBOSOMAL_S16"/>
    <property type="match status" value="1"/>
</dbReference>
<dbReference type="EMBL" id="AMFJ01000511">
    <property type="protein sequence ID" value="EKE27236.1"/>
    <property type="molecule type" value="Genomic_DNA"/>
</dbReference>
<dbReference type="AlphaFoldDB" id="K2F7V2"/>
<dbReference type="GO" id="GO:0015935">
    <property type="term" value="C:small ribosomal subunit"/>
    <property type="evidence" value="ECO:0007669"/>
    <property type="project" value="TreeGrafter"/>
</dbReference>
<dbReference type="InterPro" id="IPR020592">
    <property type="entry name" value="Ribosomal_bS16_CS"/>
</dbReference>
<name>K2F7V2_9BACT</name>
<evidence type="ECO:0000256" key="3">
    <source>
        <dbReference type="HAMAP-Rule" id="MF_00385"/>
    </source>
</evidence>
<dbReference type="InterPro" id="IPR000307">
    <property type="entry name" value="Ribosomal_bS16"/>
</dbReference>
<keyword evidence="2 3" id="KW-0687">Ribonucleoprotein</keyword>
<protein>
    <recommendedName>
        <fullName evidence="3">Small ribosomal subunit protein bS16</fullName>
    </recommendedName>
</protein>
<evidence type="ECO:0000256" key="1">
    <source>
        <dbReference type="ARBA" id="ARBA00022980"/>
    </source>
</evidence>
<dbReference type="InterPro" id="IPR023803">
    <property type="entry name" value="Ribosomal_bS16_dom_sf"/>
</dbReference>
<dbReference type="PANTHER" id="PTHR12919:SF20">
    <property type="entry name" value="SMALL RIBOSOMAL SUBUNIT PROTEIN BS16M"/>
    <property type="match status" value="1"/>
</dbReference>